<accession>A0ABT4JGT4</accession>
<reference evidence="1 2" key="1">
    <citation type="submission" date="2020-03" db="EMBL/GenBank/DDBJ databases">
        <authorList>
            <person name="Pitt A."/>
            <person name="Hahn M.W."/>
        </authorList>
    </citation>
    <scope>NUCLEOTIDE SEQUENCE [LARGE SCALE GENOMIC DNA]</scope>
    <source>
        <strain evidence="1 2">5A-MARBSE</strain>
    </source>
</reference>
<comment type="caution">
    <text evidence="1">The sequence shown here is derived from an EMBL/GenBank/DDBJ whole genome shotgun (WGS) entry which is preliminary data.</text>
</comment>
<name>A0ABT4JGT4_9BACT</name>
<gene>
    <name evidence="1" type="ORF">G9H61_06810</name>
</gene>
<protein>
    <recommendedName>
        <fullName evidence="3">Lipoprotein</fullName>
    </recommendedName>
</protein>
<sequence length="200" mass="23153">MPASNNDLVLRNSNLHNRQFVPFFCLLTGLLFISCSESVNTSPKNTYFAWADLLHTYIKSFEETKPKVHKTVFLDGVKEVKVVSDIDWVKEWALFLEADLNKPAFEKSYDNLSEPDLIWYSLKLGESLPVKKFMVHLDGLNRPTRVEIEVSQQNFLFETSKNLQMTFSDGHVQTYYIEGSQKLRWGKPTHYKLLGVLLSK</sequence>
<evidence type="ECO:0000313" key="1">
    <source>
        <dbReference type="EMBL" id="MCZ2475148.1"/>
    </source>
</evidence>
<evidence type="ECO:0008006" key="3">
    <source>
        <dbReference type="Google" id="ProtNLM"/>
    </source>
</evidence>
<keyword evidence="2" id="KW-1185">Reference proteome</keyword>
<evidence type="ECO:0000313" key="2">
    <source>
        <dbReference type="Proteomes" id="UP001321186"/>
    </source>
</evidence>
<dbReference type="RefSeq" id="WP_269010016.1">
    <property type="nucleotide sequence ID" value="NZ_JAANOH010000002.1"/>
</dbReference>
<dbReference type="Proteomes" id="UP001321186">
    <property type="component" value="Unassembled WGS sequence"/>
</dbReference>
<dbReference type="EMBL" id="JAANOH010000002">
    <property type="protein sequence ID" value="MCZ2475148.1"/>
    <property type="molecule type" value="Genomic_DNA"/>
</dbReference>
<proteinExistence type="predicted"/>
<organism evidence="1 2">
    <name type="scientific">Aquirufa ecclesiirivi</name>
    <dbReference type="NCBI Taxonomy" id="2715124"/>
    <lineage>
        <taxon>Bacteria</taxon>
        <taxon>Pseudomonadati</taxon>
        <taxon>Bacteroidota</taxon>
        <taxon>Cytophagia</taxon>
        <taxon>Cytophagales</taxon>
        <taxon>Flectobacillaceae</taxon>
        <taxon>Aquirufa</taxon>
    </lineage>
</organism>